<dbReference type="InterPro" id="IPR036396">
    <property type="entry name" value="Cyt_P450_sf"/>
</dbReference>
<dbReference type="CDD" id="cd11072">
    <property type="entry name" value="CYP71-like"/>
    <property type="match status" value="1"/>
</dbReference>
<comment type="similarity">
    <text evidence="2 9">Belongs to the cytochrome P450 family.</text>
</comment>
<evidence type="ECO:0000256" key="4">
    <source>
        <dbReference type="ARBA" id="ARBA00022723"/>
    </source>
</evidence>
<dbReference type="PANTHER" id="PTHR47955">
    <property type="entry name" value="CYTOCHROME P450 FAMILY 71 PROTEIN"/>
    <property type="match status" value="1"/>
</dbReference>
<name>A0A067L3N5_JATCU</name>
<dbReference type="InterPro" id="IPR017972">
    <property type="entry name" value="Cyt_P450_CS"/>
</dbReference>
<evidence type="ECO:0000256" key="9">
    <source>
        <dbReference type="RuleBase" id="RU000461"/>
    </source>
</evidence>
<evidence type="ECO:0000256" key="6">
    <source>
        <dbReference type="ARBA" id="ARBA00023004"/>
    </source>
</evidence>
<keyword evidence="3 8" id="KW-0349">Heme</keyword>
<dbReference type="PROSITE" id="PS00086">
    <property type="entry name" value="CYTOCHROME_P450"/>
    <property type="match status" value="1"/>
</dbReference>
<organism evidence="10 11">
    <name type="scientific">Jatropha curcas</name>
    <name type="common">Barbados nut</name>
    <dbReference type="NCBI Taxonomy" id="180498"/>
    <lineage>
        <taxon>Eukaryota</taxon>
        <taxon>Viridiplantae</taxon>
        <taxon>Streptophyta</taxon>
        <taxon>Embryophyta</taxon>
        <taxon>Tracheophyta</taxon>
        <taxon>Spermatophyta</taxon>
        <taxon>Magnoliopsida</taxon>
        <taxon>eudicotyledons</taxon>
        <taxon>Gunneridae</taxon>
        <taxon>Pentapetalae</taxon>
        <taxon>rosids</taxon>
        <taxon>fabids</taxon>
        <taxon>Malpighiales</taxon>
        <taxon>Euphorbiaceae</taxon>
        <taxon>Crotonoideae</taxon>
        <taxon>Jatropheae</taxon>
        <taxon>Jatropha</taxon>
    </lineage>
</organism>
<evidence type="ECO:0008006" key="12">
    <source>
        <dbReference type="Google" id="ProtNLM"/>
    </source>
</evidence>
<accession>A0A067L3N5</accession>
<feature type="binding site" description="axial binding residue" evidence="8">
    <location>
        <position position="423"/>
    </location>
    <ligand>
        <name>heme</name>
        <dbReference type="ChEBI" id="CHEBI:30413"/>
    </ligand>
    <ligandPart>
        <name>Fe</name>
        <dbReference type="ChEBI" id="CHEBI:18248"/>
    </ligandPart>
</feature>
<protein>
    <recommendedName>
        <fullName evidence="12">Cytochrome P450</fullName>
    </recommendedName>
</protein>
<keyword evidence="4 8" id="KW-0479">Metal-binding</keyword>
<comment type="cofactor">
    <cofactor evidence="1 8">
        <name>heme</name>
        <dbReference type="ChEBI" id="CHEBI:30413"/>
    </cofactor>
</comment>
<evidence type="ECO:0000256" key="8">
    <source>
        <dbReference type="PIRSR" id="PIRSR602401-1"/>
    </source>
</evidence>
<dbReference type="InterPro" id="IPR001128">
    <property type="entry name" value="Cyt_P450"/>
</dbReference>
<evidence type="ECO:0000256" key="5">
    <source>
        <dbReference type="ARBA" id="ARBA00023002"/>
    </source>
</evidence>
<keyword evidence="5 9" id="KW-0560">Oxidoreductase</keyword>
<keyword evidence="6 8" id="KW-0408">Iron</keyword>
<evidence type="ECO:0000313" key="10">
    <source>
        <dbReference type="EMBL" id="KDP39110.1"/>
    </source>
</evidence>
<evidence type="ECO:0000313" key="11">
    <source>
        <dbReference type="Proteomes" id="UP000027138"/>
    </source>
</evidence>
<dbReference type="Gene3D" id="1.10.630.10">
    <property type="entry name" value="Cytochrome P450"/>
    <property type="match status" value="1"/>
</dbReference>
<dbReference type="Pfam" id="PF00067">
    <property type="entry name" value="p450"/>
    <property type="match status" value="1"/>
</dbReference>
<evidence type="ECO:0000256" key="7">
    <source>
        <dbReference type="ARBA" id="ARBA00023033"/>
    </source>
</evidence>
<dbReference type="GO" id="GO:0004497">
    <property type="term" value="F:monooxygenase activity"/>
    <property type="evidence" value="ECO:0007669"/>
    <property type="project" value="UniProtKB-KW"/>
</dbReference>
<dbReference type="InterPro" id="IPR002401">
    <property type="entry name" value="Cyt_P450_E_grp-I"/>
</dbReference>
<evidence type="ECO:0000256" key="2">
    <source>
        <dbReference type="ARBA" id="ARBA00010617"/>
    </source>
</evidence>
<dbReference type="GO" id="GO:0005506">
    <property type="term" value="F:iron ion binding"/>
    <property type="evidence" value="ECO:0007669"/>
    <property type="project" value="InterPro"/>
</dbReference>
<dbReference type="EMBL" id="KK914353">
    <property type="protein sequence ID" value="KDP39110.1"/>
    <property type="molecule type" value="Genomic_DNA"/>
</dbReference>
<dbReference type="OrthoDB" id="1470350at2759"/>
<dbReference type="SUPFAM" id="SSF48264">
    <property type="entry name" value="Cytochrome P450"/>
    <property type="match status" value="1"/>
</dbReference>
<proteinExistence type="inferred from homology"/>
<keyword evidence="7 9" id="KW-0503">Monooxygenase</keyword>
<dbReference type="PANTHER" id="PTHR47955:SF8">
    <property type="entry name" value="CYTOCHROME P450 71D11-LIKE"/>
    <property type="match status" value="1"/>
</dbReference>
<dbReference type="PRINTS" id="PR00463">
    <property type="entry name" value="EP450I"/>
</dbReference>
<dbReference type="Proteomes" id="UP000027138">
    <property type="component" value="Unassembled WGS sequence"/>
</dbReference>
<reference evidence="10 11" key="1">
    <citation type="journal article" date="2014" name="PLoS ONE">
        <title>Global Analysis of Gene Expression Profiles in Physic Nut (Jatropha curcas L.) Seedlings Exposed to Salt Stress.</title>
        <authorList>
            <person name="Zhang L."/>
            <person name="Zhang C."/>
            <person name="Wu P."/>
            <person name="Chen Y."/>
            <person name="Li M."/>
            <person name="Jiang H."/>
            <person name="Wu G."/>
        </authorList>
    </citation>
    <scope>NUCLEOTIDE SEQUENCE [LARGE SCALE GENOMIC DNA]</scope>
    <source>
        <strain evidence="11">cv. GZQX0401</strain>
        <tissue evidence="10">Young leaves</tissue>
    </source>
</reference>
<dbReference type="PRINTS" id="PR00385">
    <property type="entry name" value="P450"/>
</dbReference>
<evidence type="ECO:0000256" key="1">
    <source>
        <dbReference type="ARBA" id="ARBA00001971"/>
    </source>
</evidence>
<dbReference type="GO" id="GO:0016705">
    <property type="term" value="F:oxidoreductase activity, acting on paired donors, with incorporation or reduction of molecular oxygen"/>
    <property type="evidence" value="ECO:0007669"/>
    <property type="project" value="InterPro"/>
</dbReference>
<gene>
    <name evidence="10" type="ORF">JCGZ_00867</name>
</gene>
<keyword evidence="11" id="KW-1185">Reference proteome</keyword>
<dbReference type="AlphaFoldDB" id="A0A067L3N5"/>
<sequence length="471" mass="53445">MVLRLWQKSKNNSALNLPPGPWKLPLIGSLHHLFGSVLPHTRLRDLANEYGPIMHLQLGQVTNIVLSSPETAKAVLKTHDHIFTQRPFVLAAETMTYNFTNLANAPYGGYWRQIRKICTLEMLSAKRVRSFGLIREEEVSKFIRDLSSSTSAGSTVNFSRMFSSVTYNIIQRVAIGKISKGEDTVFPAIRKLIEAFVGFNLSDAYPSIKLLHKISTKRFKLERAHKEADKILQNIIDEHRARKASAANSEEEEDLVDILLNAQCQEDLQITDDNIKAIILDVFSGGNDPSANTVLWAMSELIRNPEVMKKAQTEVRQVFSEKGYVEEESIGELYYLKAVVKETLRLHPPGTFLARECMEDCVINGYDISVKSIFVINTWALGRHPDYWPEAERFNPDRFLNCSIDYKGNNFEFLPFGAGRRMCPGILFGISNVQFPLARLLYHFDWKLPNGMQPEDLDMNEKSGPCSDKAK</sequence>
<dbReference type="GO" id="GO:0020037">
    <property type="term" value="F:heme binding"/>
    <property type="evidence" value="ECO:0007669"/>
    <property type="project" value="InterPro"/>
</dbReference>
<evidence type="ECO:0000256" key="3">
    <source>
        <dbReference type="ARBA" id="ARBA00022617"/>
    </source>
</evidence>
<dbReference type="FunFam" id="1.10.630.10:FF:000043">
    <property type="entry name" value="Cytochrome P450 99A2"/>
    <property type="match status" value="1"/>
</dbReference>